<evidence type="ECO:0000256" key="4">
    <source>
        <dbReference type="ARBA" id="ARBA00022759"/>
    </source>
</evidence>
<dbReference type="Proteomes" id="UP000765509">
    <property type="component" value="Unassembled WGS sequence"/>
</dbReference>
<dbReference type="EMBL" id="AVOT02002438">
    <property type="protein sequence ID" value="MBW0470361.1"/>
    <property type="molecule type" value="Genomic_DNA"/>
</dbReference>
<dbReference type="PANTHER" id="PTHR37984:SF5">
    <property type="entry name" value="PROTEIN NYNRIN-LIKE"/>
    <property type="match status" value="1"/>
</dbReference>
<evidence type="ECO:0000313" key="11">
    <source>
        <dbReference type="Proteomes" id="UP000765509"/>
    </source>
</evidence>
<dbReference type="Pfam" id="PF17917">
    <property type="entry name" value="RT_RNaseH"/>
    <property type="match status" value="1"/>
</dbReference>
<dbReference type="GO" id="GO:0016787">
    <property type="term" value="F:hydrolase activity"/>
    <property type="evidence" value="ECO:0007669"/>
    <property type="project" value="UniProtKB-KW"/>
</dbReference>
<dbReference type="GO" id="GO:0003964">
    <property type="term" value="F:RNA-directed DNA polymerase activity"/>
    <property type="evidence" value="ECO:0007669"/>
    <property type="project" value="UniProtKB-KW"/>
</dbReference>
<evidence type="ECO:0000259" key="8">
    <source>
        <dbReference type="Pfam" id="PF00078"/>
    </source>
</evidence>
<keyword evidence="6" id="KW-0695">RNA-directed DNA polymerase</keyword>
<dbReference type="GO" id="GO:0004519">
    <property type="term" value="F:endonuclease activity"/>
    <property type="evidence" value="ECO:0007669"/>
    <property type="project" value="UniProtKB-KW"/>
</dbReference>
<evidence type="ECO:0008006" key="12">
    <source>
        <dbReference type="Google" id="ProtNLM"/>
    </source>
</evidence>
<keyword evidence="3" id="KW-0540">Nuclease</keyword>
<dbReference type="Gene3D" id="3.30.70.270">
    <property type="match status" value="2"/>
</dbReference>
<accession>A0A9Q3BT26</accession>
<reference evidence="10" key="1">
    <citation type="submission" date="2021-03" db="EMBL/GenBank/DDBJ databases">
        <title>Draft genome sequence of rust myrtle Austropuccinia psidii MF-1, a brazilian biotype.</title>
        <authorList>
            <person name="Quecine M.C."/>
            <person name="Pachon D.M.R."/>
            <person name="Bonatelli M.L."/>
            <person name="Correr F.H."/>
            <person name="Franceschini L.M."/>
            <person name="Leite T.F."/>
            <person name="Margarido G.R.A."/>
            <person name="Almeida C.A."/>
            <person name="Ferrarezi J.A."/>
            <person name="Labate C.A."/>
        </authorList>
    </citation>
    <scope>NUCLEOTIDE SEQUENCE</scope>
    <source>
        <strain evidence="10">MF-1</strain>
    </source>
</reference>
<keyword evidence="5" id="KW-0378">Hydrolase</keyword>
<dbReference type="SUPFAM" id="SSF56672">
    <property type="entry name" value="DNA/RNA polymerases"/>
    <property type="match status" value="1"/>
</dbReference>
<sequence length="644" mass="74764">MGDAIREQSDDDQDPREEFLVEYQEETPLEIWDIQLEAGMPQDTAKKNLCKHTQDAQTFLVTPTKGMAYIHGTIVKTGTLPLFSNTLTSKQKLSLLKMLRKNSPAFAIGEEPLGKIRGQDIEIYLYVERPYPHMIRRAPYPESLETRKEIEEHVNKLLEMDVIRKIGPNDIVEITTPVLITWHDGKYRLGGYFTDLNNYTKADRYPIPRIPHALEKMAKASYINKMDCMKGFHQNGVELNSMKLLRIICHMGIYEYTRMPFRIKNAPAHFQRMIDTIFQEKILEGWMLVYIDYIILDSETWTDHVQYIDRVLIKCTPINLKISLKKCNFGQQELLALGHKVSVLSLAIAQNKVAAVLQRPVPRNSKEMQSFLGFASYYRNHIKLFSHITSSLYKLYAACSLGLGAALHQRQIVDGEPREGVICFISRNLKDSEARYRATQTECLCLVWALEELHYYLEGAVFEVYTDCTAWKSLLNMDTTNRHMLRWQIAIQEYRGNMSIIYKEGKIHTNADGLSRWPLDNVRSNLAYDPEVAAKIRIHFMEIHRKQNFRFSEWEPEGGTPDSGNTDSEGTENSILGIRSSELHNEFLNALMKTYAKHKQCGILLQLLQQKYRSAELEFQLEEPWLRDYKDNKFFLIDGLPYHR</sequence>
<dbReference type="Pfam" id="PF00078">
    <property type="entry name" value="RVT_1"/>
    <property type="match status" value="1"/>
</dbReference>
<feature type="region of interest" description="Disordered" evidence="7">
    <location>
        <begin position="553"/>
        <end position="573"/>
    </location>
</feature>
<dbReference type="InterPro" id="IPR043502">
    <property type="entry name" value="DNA/RNA_pol_sf"/>
</dbReference>
<protein>
    <recommendedName>
        <fullName evidence="12">Reverse transcriptase RNase H-like domain-containing protein</fullName>
    </recommendedName>
</protein>
<keyword evidence="4" id="KW-0255">Endonuclease</keyword>
<dbReference type="AlphaFoldDB" id="A0A9Q3BT26"/>
<evidence type="ECO:0000256" key="7">
    <source>
        <dbReference type="SAM" id="MobiDB-lite"/>
    </source>
</evidence>
<evidence type="ECO:0000256" key="6">
    <source>
        <dbReference type="ARBA" id="ARBA00022918"/>
    </source>
</evidence>
<evidence type="ECO:0000256" key="3">
    <source>
        <dbReference type="ARBA" id="ARBA00022722"/>
    </source>
</evidence>
<feature type="compositionally biased region" description="Polar residues" evidence="7">
    <location>
        <begin position="562"/>
        <end position="573"/>
    </location>
</feature>
<organism evidence="10 11">
    <name type="scientific">Austropuccinia psidii MF-1</name>
    <dbReference type="NCBI Taxonomy" id="1389203"/>
    <lineage>
        <taxon>Eukaryota</taxon>
        <taxon>Fungi</taxon>
        <taxon>Dikarya</taxon>
        <taxon>Basidiomycota</taxon>
        <taxon>Pucciniomycotina</taxon>
        <taxon>Pucciniomycetes</taxon>
        <taxon>Pucciniales</taxon>
        <taxon>Sphaerophragmiaceae</taxon>
        <taxon>Austropuccinia</taxon>
    </lineage>
</organism>
<dbReference type="InterPro" id="IPR000477">
    <property type="entry name" value="RT_dom"/>
</dbReference>
<gene>
    <name evidence="10" type="ORF">O181_010076</name>
</gene>
<evidence type="ECO:0000256" key="5">
    <source>
        <dbReference type="ARBA" id="ARBA00022801"/>
    </source>
</evidence>
<evidence type="ECO:0000256" key="2">
    <source>
        <dbReference type="ARBA" id="ARBA00022695"/>
    </source>
</evidence>
<evidence type="ECO:0000259" key="9">
    <source>
        <dbReference type="Pfam" id="PF17917"/>
    </source>
</evidence>
<dbReference type="CDD" id="cd09274">
    <property type="entry name" value="RNase_HI_RT_Ty3"/>
    <property type="match status" value="1"/>
</dbReference>
<feature type="domain" description="Reverse transcriptase" evidence="8">
    <location>
        <begin position="184"/>
        <end position="340"/>
    </location>
</feature>
<dbReference type="InterPro" id="IPR043128">
    <property type="entry name" value="Rev_trsase/Diguanyl_cyclase"/>
</dbReference>
<dbReference type="InterPro" id="IPR050951">
    <property type="entry name" value="Retrovirus_Pol_polyprotein"/>
</dbReference>
<comment type="caution">
    <text evidence="10">The sequence shown here is derived from an EMBL/GenBank/DDBJ whole genome shotgun (WGS) entry which is preliminary data.</text>
</comment>
<name>A0A9Q3BT26_9BASI</name>
<dbReference type="Gene3D" id="3.10.10.10">
    <property type="entry name" value="HIV Type 1 Reverse Transcriptase, subunit A, domain 1"/>
    <property type="match status" value="1"/>
</dbReference>
<keyword evidence="1" id="KW-0808">Transferase</keyword>
<keyword evidence="11" id="KW-1185">Reference proteome</keyword>
<dbReference type="CDD" id="cd01647">
    <property type="entry name" value="RT_LTR"/>
    <property type="match status" value="1"/>
</dbReference>
<evidence type="ECO:0000256" key="1">
    <source>
        <dbReference type="ARBA" id="ARBA00022679"/>
    </source>
</evidence>
<keyword evidence="2" id="KW-0548">Nucleotidyltransferase</keyword>
<dbReference type="InterPro" id="IPR041373">
    <property type="entry name" value="RT_RNaseH"/>
</dbReference>
<feature type="domain" description="Reverse transcriptase RNase H-like" evidence="9">
    <location>
        <begin position="398"/>
        <end position="494"/>
    </location>
</feature>
<dbReference type="PANTHER" id="PTHR37984">
    <property type="entry name" value="PROTEIN CBG26694"/>
    <property type="match status" value="1"/>
</dbReference>
<proteinExistence type="predicted"/>
<evidence type="ECO:0000313" key="10">
    <source>
        <dbReference type="EMBL" id="MBW0470361.1"/>
    </source>
</evidence>